<evidence type="ECO:0000313" key="1">
    <source>
        <dbReference type="EMBL" id="PTQ44258.1"/>
    </source>
</evidence>
<sequence>MANFVSFPTTMSGKTKVAMTLARMASVERLVIARMIDTMTRMVQTMRKTAMTVAKVTTRSEKISKATEATMTLTSRNVNPRVSGRESYAGANQPSKSGRQQNFCVFGFPIREAPEKLYSFRRSEPSIFMRRMFLSLPRRRNGILLRASV</sequence>
<dbReference type="Gramene" id="Mp2g06550.1">
    <property type="protein sequence ID" value="Mp2g06550.1.cds1"/>
    <property type="gene ID" value="Mp2g06550"/>
</dbReference>
<gene>
    <name evidence="1" type="ORF">MARPO_0021s0112</name>
</gene>
<accession>A0A2R6XDT5</accession>
<protein>
    <submittedName>
        <fullName evidence="1">Uncharacterized protein</fullName>
    </submittedName>
</protein>
<reference evidence="2" key="1">
    <citation type="journal article" date="2017" name="Cell">
        <title>Insights into land plant evolution garnered from the Marchantia polymorpha genome.</title>
        <authorList>
            <person name="Bowman J.L."/>
            <person name="Kohchi T."/>
            <person name="Yamato K.T."/>
            <person name="Jenkins J."/>
            <person name="Shu S."/>
            <person name="Ishizaki K."/>
            <person name="Yamaoka S."/>
            <person name="Nishihama R."/>
            <person name="Nakamura Y."/>
            <person name="Berger F."/>
            <person name="Adam C."/>
            <person name="Aki S.S."/>
            <person name="Althoff F."/>
            <person name="Araki T."/>
            <person name="Arteaga-Vazquez M.A."/>
            <person name="Balasubrmanian S."/>
            <person name="Barry K."/>
            <person name="Bauer D."/>
            <person name="Boehm C.R."/>
            <person name="Briginshaw L."/>
            <person name="Caballero-Perez J."/>
            <person name="Catarino B."/>
            <person name="Chen F."/>
            <person name="Chiyoda S."/>
            <person name="Chovatia M."/>
            <person name="Davies K.M."/>
            <person name="Delmans M."/>
            <person name="Demura T."/>
            <person name="Dierschke T."/>
            <person name="Dolan L."/>
            <person name="Dorantes-Acosta A.E."/>
            <person name="Eklund D.M."/>
            <person name="Florent S.N."/>
            <person name="Flores-Sandoval E."/>
            <person name="Fujiyama A."/>
            <person name="Fukuzawa H."/>
            <person name="Galik B."/>
            <person name="Grimanelli D."/>
            <person name="Grimwood J."/>
            <person name="Grossniklaus U."/>
            <person name="Hamada T."/>
            <person name="Haseloff J."/>
            <person name="Hetherington A.J."/>
            <person name="Higo A."/>
            <person name="Hirakawa Y."/>
            <person name="Hundley H.N."/>
            <person name="Ikeda Y."/>
            <person name="Inoue K."/>
            <person name="Inoue S.I."/>
            <person name="Ishida S."/>
            <person name="Jia Q."/>
            <person name="Kakita M."/>
            <person name="Kanazawa T."/>
            <person name="Kawai Y."/>
            <person name="Kawashima T."/>
            <person name="Kennedy M."/>
            <person name="Kinose K."/>
            <person name="Kinoshita T."/>
            <person name="Kohara Y."/>
            <person name="Koide E."/>
            <person name="Komatsu K."/>
            <person name="Kopischke S."/>
            <person name="Kubo M."/>
            <person name="Kyozuka J."/>
            <person name="Lagercrantz U."/>
            <person name="Lin S.S."/>
            <person name="Lindquist E."/>
            <person name="Lipzen A.M."/>
            <person name="Lu C.W."/>
            <person name="De Luna E."/>
            <person name="Martienssen R.A."/>
            <person name="Minamino N."/>
            <person name="Mizutani M."/>
            <person name="Mizutani M."/>
            <person name="Mochizuki N."/>
            <person name="Monte I."/>
            <person name="Mosher R."/>
            <person name="Nagasaki H."/>
            <person name="Nakagami H."/>
            <person name="Naramoto S."/>
            <person name="Nishitani K."/>
            <person name="Ohtani M."/>
            <person name="Okamoto T."/>
            <person name="Okumura M."/>
            <person name="Phillips J."/>
            <person name="Pollak B."/>
            <person name="Reinders A."/>
            <person name="Rovekamp M."/>
            <person name="Sano R."/>
            <person name="Sawa S."/>
            <person name="Schmid M.W."/>
            <person name="Shirakawa M."/>
            <person name="Solano R."/>
            <person name="Spunde A."/>
            <person name="Suetsugu N."/>
            <person name="Sugano S."/>
            <person name="Sugiyama A."/>
            <person name="Sun R."/>
            <person name="Suzuki Y."/>
            <person name="Takenaka M."/>
            <person name="Takezawa D."/>
            <person name="Tomogane H."/>
            <person name="Tsuzuki M."/>
            <person name="Ueda T."/>
            <person name="Umeda M."/>
            <person name="Ward J.M."/>
            <person name="Watanabe Y."/>
            <person name="Yazaki K."/>
            <person name="Yokoyama R."/>
            <person name="Yoshitake Y."/>
            <person name="Yotsui I."/>
            <person name="Zachgo S."/>
            <person name="Schmutz J."/>
        </authorList>
    </citation>
    <scope>NUCLEOTIDE SEQUENCE [LARGE SCALE GENOMIC DNA]</scope>
    <source>
        <strain evidence="2">Tak-1</strain>
    </source>
</reference>
<dbReference type="EMBL" id="KZ772693">
    <property type="protein sequence ID" value="PTQ44258.1"/>
    <property type="molecule type" value="Genomic_DNA"/>
</dbReference>
<proteinExistence type="predicted"/>
<dbReference type="AlphaFoldDB" id="A0A2R6XDT5"/>
<dbReference type="Proteomes" id="UP000244005">
    <property type="component" value="Unassembled WGS sequence"/>
</dbReference>
<dbReference type="OrthoDB" id="1968031at2759"/>
<organism evidence="1 2">
    <name type="scientific">Marchantia polymorpha</name>
    <name type="common">Common liverwort</name>
    <name type="synonym">Marchantia aquatica</name>
    <dbReference type="NCBI Taxonomy" id="3197"/>
    <lineage>
        <taxon>Eukaryota</taxon>
        <taxon>Viridiplantae</taxon>
        <taxon>Streptophyta</taxon>
        <taxon>Embryophyta</taxon>
        <taxon>Marchantiophyta</taxon>
        <taxon>Marchantiopsida</taxon>
        <taxon>Marchantiidae</taxon>
        <taxon>Marchantiales</taxon>
        <taxon>Marchantiaceae</taxon>
        <taxon>Marchantia</taxon>
    </lineage>
</organism>
<keyword evidence="2" id="KW-1185">Reference proteome</keyword>
<evidence type="ECO:0000313" key="2">
    <source>
        <dbReference type="Proteomes" id="UP000244005"/>
    </source>
</evidence>
<name>A0A2R6XDT5_MARPO</name>